<evidence type="ECO:0000313" key="1">
    <source>
        <dbReference type="EMBL" id="KAH7929857.1"/>
    </source>
</evidence>
<comment type="caution">
    <text evidence="1">The sequence shown here is derived from an EMBL/GenBank/DDBJ whole genome shotgun (WGS) entry which is preliminary data.</text>
</comment>
<keyword evidence="2" id="KW-1185">Reference proteome</keyword>
<proteinExistence type="predicted"/>
<reference evidence="1" key="1">
    <citation type="journal article" date="2021" name="New Phytol.">
        <title>Evolutionary innovations through gain and loss of genes in the ectomycorrhizal Boletales.</title>
        <authorList>
            <person name="Wu G."/>
            <person name="Miyauchi S."/>
            <person name="Morin E."/>
            <person name="Kuo A."/>
            <person name="Drula E."/>
            <person name="Varga T."/>
            <person name="Kohler A."/>
            <person name="Feng B."/>
            <person name="Cao Y."/>
            <person name="Lipzen A."/>
            <person name="Daum C."/>
            <person name="Hundley H."/>
            <person name="Pangilinan J."/>
            <person name="Johnson J."/>
            <person name="Barry K."/>
            <person name="LaButti K."/>
            <person name="Ng V."/>
            <person name="Ahrendt S."/>
            <person name="Min B."/>
            <person name="Choi I.G."/>
            <person name="Park H."/>
            <person name="Plett J.M."/>
            <person name="Magnuson J."/>
            <person name="Spatafora J.W."/>
            <person name="Nagy L.G."/>
            <person name="Henrissat B."/>
            <person name="Grigoriev I.V."/>
            <person name="Yang Z.L."/>
            <person name="Xu J."/>
            <person name="Martin F.M."/>
        </authorList>
    </citation>
    <scope>NUCLEOTIDE SEQUENCE</scope>
    <source>
        <strain evidence="1">KUC20120723A-06</strain>
    </source>
</reference>
<name>A0ACB8BWK2_9AGAM</name>
<sequence length="206" mass="19660">MLRVASCLLAIAVIAGAVPNASLVEPHALTRRQADSPYPPQCESICDQSNQDDDKCDNIPDPQWHSCHCDPSSATDLGNCASCLFVVTGVNLSNILDAYNKVCGTSVTIDPSYTNVTTGGSGGGSTGGSPGSTSGATPTGSTGGSGGGSSGGSSGSSTGGSTGGSSGGSSPGQSPFGSGGGAAELKAAAGLAVGLASAAIVSLLAF</sequence>
<dbReference type="EMBL" id="MU266337">
    <property type="protein sequence ID" value="KAH7929857.1"/>
    <property type="molecule type" value="Genomic_DNA"/>
</dbReference>
<evidence type="ECO:0000313" key="2">
    <source>
        <dbReference type="Proteomes" id="UP000790709"/>
    </source>
</evidence>
<protein>
    <submittedName>
        <fullName evidence="1">Uncharacterized protein</fullName>
    </submittedName>
</protein>
<dbReference type="Proteomes" id="UP000790709">
    <property type="component" value="Unassembled WGS sequence"/>
</dbReference>
<gene>
    <name evidence="1" type="ORF">BV22DRAFT_1125393</name>
</gene>
<organism evidence="1 2">
    <name type="scientific">Leucogyrophana mollusca</name>
    <dbReference type="NCBI Taxonomy" id="85980"/>
    <lineage>
        <taxon>Eukaryota</taxon>
        <taxon>Fungi</taxon>
        <taxon>Dikarya</taxon>
        <taxon>Basidiomycota</taxon>
        <taxon>Agaricomycotina</taxon>
        <taxon>Agaricomycetes</taxon>
        <taxon>Agaricomycetidae</taxon>
        <taxon>Boletales</taxon>
        <taxon>Boletales incertae sedis</taxon>
        <taxon>Leucogyrophana</taxon>
    </lineage>
</organism>
<accession>A0ACB8BWK2</accession>